<accession>A0A0E9R3L1</accession>
<reference evidence="2" key="1">
    <citation type="submission" date="2014-11" db="EMBL/GenBank/DDBJ databases">
        <authorList>
            <person name="Amaro Gonzalez C."/>
        </authorList>
    </citation>
    <scope>NUCLEOTIDE SEQUENCE</scope>
</reference>
<feature type="chain" id="PRO_5002431740" evidence="1">
    <location>
        <begin position="31"/>
        <end position="43"/>
    </location>
</feature>
<proteinExistence type="predicted"/>
<dbReference type="AlphaFoldDB" id="A0A0E9R3L1"/>
<evidence type="ECO:0000313" key="2">
    <source>
        <dbReference type="EMBL" id="JAH23327.1"/>
    </source>
</evidence>
<feature type="signal peptide" evidence="1">
    <location>
        <begin position="1"/>
        <end position="30"/>
    </location>
</feature>
<protein>
    <submittedName>
        <fullName evidence="2">Uncharacterized protein</fullName>
    </submittedName>
</protein>
<evidence type="ECO:0000256" key="1">
    <source>
        <dbReference type="SAM" id="SignalP"/>
    </source>
</evidence>
<keyword evidence="1" id="KW-0732">Signal</keyword>
<organism evidence="2">
    <name type="scientific">Anguilla anguilla</name>
    <name type="common">European freshwater eel</name>
    <name type="synonym">Muraena anguilla</name>
    <dbReference type="NCBI Taxonomy" id="7936"/>
    <lineage>
        <taxon>Eukaryota</taxon>
        <taxon>Metazoa</taxon>
        <taxon>Chordata</taxon>
        <taxon>Craniata</taxon>
        <taxon>Vertebrata</taxon>
        <taxon>Euteleostomi</taxon>
        <taxon>Actinopterygii</taxon>
        <taxon>Neopterygii</taxon>
        <taxon>Teleostei</taxon>
        <taxon>Anguilliformes</taxon>
        <taxon>Anguillidae</taxon>
        <taxon>Anguilla</taxon>
    </lineage>
</organism>
<sequence>MSIGTTFSHIKGKLCRISFLALLLCLQSKTSPPPFSTPPTPPR</sequence>
<dbReference type="EMBL" id="GBXM01085250">
    <property type="protein sequence ID" value="JAH23327.1"/>
    <property type="molecule type" value="Transcribed_RNA"/>
</dbReference>
<reference evidence="2" key="2">
    <citation type="journal article" date="2015" name="Fish Shellfish Immunol.">
        <title>Early steps in the European eel (Anguilla anguilla)-Vibrio vulnificus interaction in the gills: Role of the RtxA13 toxin.</title>
        <authorList>
            <person name="Callol A."/>
            <person name="Pajuelo D."/>
            <person name="Ebbesson L."/>
            <person name="Teles M."/>
            <person name="MacKenzie S."/>
            <person name="Amaro C."/>
        </authorList>
    </citation>
    <scope>NUCLEOTIDE SEQUENCE</scope>
</reference>
<name>A0A0E9R3L1_ANGAN</name>